<dbReference type="SUPFAM" id="SSF46785">
    <property type="entry name" value="Winged helix' DNA-binding domain"/>
    <property type="match status" value="1"/>
</dbReference>
<gene>
    <name evidence="6" type="ORF">GCM10009768_30690</name>
</gene>
<comment type="caution">
    <text evidence="6">The sequence shown here is derived from an EMBL/GenBank/DDBJ whole genome shotgun (WGS) entry which is preliminary data.</text>
</comment>
<proteinExistence type="predicted"/>
<evidence type="ECO:0000313" key="6">
    <source>
        <dbReference type="EMBL" id="GAA1799545.1"/>
    </source>
</evidence>
<evidence type="ECO:0000259" key="5">
    <source>
        <dbReference type="PROSITE" id="PS50949"/>
    </source>
</evidence>
<dbReference type="EMBL" id="BAAAOB010000005">
    <property type="protein sequence ID" value="GAA1799545.1"/>
    <property type="molecule type" value="Genomic_DNA"/>
</dbReference>
<dbReference type="SMART" id="SM00345">
    <property type="entry name" value="HTH_GNTR"/>
    <property type="match status" value="1"/>
</dbReference>
<feature type="domain" description="HTH gntR-type" evidence="5">
    <location>
        <begin position="29"/>
        <end position="96"/>
    </location>
</feature>
<keyword evidence="7" id="KW-1185">Reference proteome</keyword>
<dbReference type="PANTHER" id="PTHR43537:SF5">
    <property type="entry name" value="UXU OPERON TRANSCRIPTIONAL REGULATOR"/>
    <property type="match status" value="1"/>
</dbReference>
<name>A0ABN2LU69_9MICO</name>
<dbReference type="Pfam" id="PF07729">
    <property type="entry name" value="FCD"/>
    <property type="match status" value="1"/>
</dbReference>
<dbReference type="InterPro" id="IPR000524">
    <property type="entry name" value="Tscrpt_reg_HTH_GntR"/>
</dbReference>
<keyword evidence="2" id="KW-0238">DNA-binding</keyword>
<dbReference type="RefSeq" id="WP_344033503.1">
    <property type="nucleotide sequence ID" value="NZ_BAAAOB010000005.1"/>
</dbReference>
<dbReference type="Pfam" id="PF00392">
    <property type="entry name" value="GntR"/>
    <property type="match status" value="1"/>
</dbReference>
<keyword evidence="3" id="KW-0804">Transcription</keyword>
<organism evidence="6 7">
    <name type="scientific">Leucobacter iarius</name>
    <dbReference type="NCBI Taxonomy" id="333963"/>
    <lineage>
        <taxon>Bacteria</taxon>
        <taxon>Bacillati</taxon>
        <taxon>Actinomycetota</taxon>
        <taxon>Actinomycetes</taxon>
        <taxon>Micrococcales</taxon>
        <taxon>Microbacteriaceae</taxon>
        <taxon>Leucobacter</taxon>
    </lineage>
</organism>
<dbReference type="InterPro" id="IPR036390">
    <property type="entry name" value="WH_DNA-bd_sf"/>
</dbReference>
<dbReference type="CDD" id="cd07377">
    <property type="entry name" value="WHTH_GntR"/>
    <property type="match status" value="1"/>
</dbReference>
<evidence type="ECO:0000256" key="4">
    <source>
        <dbReference type="SAM" id="MobiDB-lite"/>
    </source>
</evidence>
<dbReference type="PANTHER" id="PTHR43537">
    <property type="entry name" value="TRANSCRIPTIONAL REGULATOR, GNTR FAMILY"/>
    <property type="match status" value="1"/>
</dbReference>
<feature type="region of interest" description="Disordered" evidence="4">
    <location>
        <begin position="1"/>
        <end position="23"/>
    </location>
</feature>
<reference evidence="6 7" key="1">
    <citation type="journal article" date="2019" name="Int. J. Syst. Evol. Microbiol.">
        <title>The Global Catalogue of Microorganisms (GCM) 10K type strain sequencing project: providing services to taxonomists for standard genome sequencing and annotation.</title>
        <authorList>
            <consortium name="The Broad Institute Genomics Platform"/>
            <consortium name="The Broad Institute Genome Sequencing Center for Infectious Disease"/>
            <person name="Wu L."/>
            <person name="Ma J."/>
        </authorList>
    </citation>
    <scope>NUCLEOTIDE SEQUENCE [LARGE SCALE GENOMIC DNA]</scope>
    <source>
        <strain evidence="6 7">JCM 14736</strain>
    </source>
</reference>
<dbReference type="PRINTS" id="PR00035">
    <property type="entry name" value="HTHGNTR"/>
</dbReference>
<sequence>MASWELTTAADESLVSGTPPSGAPLQHRRLLRQDVYEMLLRELINGALAPGQRIRDDELAQRLNVSRTPVREALARLGTAGLVDTAPNRYTRVTPLFSPDLPVVLESLAALYQLALRRAATALTAGDELELEVLARKLDEAARPDPFLVVQAFGRFCAERVASPILSQLIAIAQPRLQRILRLQPQILASVDTIDAVVDLVDALRARDEQRAEQRFIEFFDRLSTEIHASPLGNAG</sequence>
<dbReference type="InterPro" id="IPR008920">
    <property type="entry name" value="TF_FadR/GntR_C"/>
</dbReference>
<dbReference type="InterPro" id="IPR011711">
    <property type="entry name" value="GntR_C"/>
</dbReference>
<keyword evidence="1" id="KW-0805">Transcription regulation</keyword>
<dbReference type="PROSITE" id="PS50949">
    <property type="entry name" value="HTH_GNTR"/>
    <property type="match status" value="1"/>
</dbReference>
<evidence type="ECO:0000256" key="1">
    <source>
        <dbReference type="ARBA" id="ARBA00023015"/>
    </source>
</evidence>
<protein>
    <recommendedName>
        <fullName evidence="5">HTH gntR-type domain-containing protein</fullName>
    </recommendedName>
</protein>
<evidence type="ECO:0000256" key="2">
    <source>
        <dbReference type="ARBA" id="ARBA00023125"/>
    </source>
</evidence>
<dbReference type="Proteomes" id="UP001500851">
    <property type="component" value="Unassembled WGS sequence"/>
</dbReference>
<evidence type="ECO:0000313" key="7">
    <source>
        <dbReference type="Proteomes" id="UP001500851"/>
    </source>
</evidence>
<dbReference type="Gene3D" id="1.10.10.10">
    <property type="entry name" value="Winged helix-like DNA-binding domain superfamily/Winged helix DNA-binding domain"/>
    <property type="match status" value="1"/>
</dbReference>
<accession>A0ABN2LU69</accession>
<evidence type="ECO:0000256" key="3">
    <source>
        <dbReference type="ARBA" id="ARBA00023163"/>
    </source>
</evidence>
<dbReference type="Gene3D" id="1.20.120.530">
    <property type="entry name" value="GntR ligand-binding domain-like"/>
    <property type="match status" value="1"/>
</dbReference>
<dbReference type="InterPro" id="IPR036388">
    <property type="entry name" value="WH-like_DNA-bd_sf"/>
</dbReference>